<dbReference type="SUPFAM" id="SSF53254">
    <property type="entry name" value="Phosphoglycerate mutase-like"/>
    <property type="match status" value="1"/>
</dbReference>
<dbReference type="STRING" id="282683.SAMN04488105_101378"/>
<name>A0A1G7AUT3_9RHOB</name>
<evidence type="ECO:0000313" key="2">
    <source>
        <dbReference type="Proteomes" id="UP000198994"/>
    </source>
</evidence>
<reference evidence="2" key="1">
    <citation type="submission" date="2016-10" db="EMBL/GenBank/DDBJ databases">
        <authorList>
            <person name="Varghese N."/>
            <person name="Submissions S."/>
        </authorList>
    </citation>
    <scope>NUCLEOTIDE SEQUENCE [LARGE SCALE GENOMIC DNA]</scope>
    <source>
        <strain evidence="2">DSM 10146</strain>
    </source>
</reference>
<dbReference type="Gene3D" id="3.40.50.1240">
    <property type="entry name" value="Phosphoglycerate mutase-like"/>
    <property type="match status" value="1"/>
</dbReference>
<sequence>MAESYHAIVRHGAYRQRPGAPSARQPFALSDEGLRQASDCGDALAGMLAEHGLTLDPVVHASRQLRAWQTASGIAGQLRAHGHRVDEIRETSALAERGLGSAANLTVAEIEAVLAGDPRFGAPPPGWKSDSDYRLPLEGAESLSEAGVRVAGHLQAVAEAATGGALTVHVGHGASFRHACAHLGILRRDEVAGLSMFHARALLLCYRGHGRWYHVAGTWKIRAPKDAPVD</sequence>
<dbReference type="AlphaFoldDB" id="A0A1G7AUT3"/>
<organism evidence="1 2">
    <name type="scientific">Salipiger thiooxidans</name>
    <dbReference type="NCBI Taxonomy" id="282683"/>
    <lineage>
        <taxon>Bacteria</taxon>
        <taxon>Pseudomonadati</taxon>
        <taxon>Pseudomonadota</taxon>
        <taxon>Alphaproteobacteria</taxon>
        <taxon>Rhodobacterales</taxon>
        <taxon>Roseobacteraceae</taxon>
        <taxon>Salipiger</taxon>
    </lineage>
</organism>
<keyword evidence="2" id="KW-1185">Reference proteome</keyword>
<gene>
    <name evidence="1" type="ORF">SAMN04488105_101378</name>
</gene>
<dbReference type="InterPro" id="IPR029033">
    <property type="entry name" value="His_PPase_superfam"/>
</dbReference>
<dbReference type="EMBL" id="FNAV01000001">
    <property type="protein sequence ID" value="SDE18327.1"/>
    <property type="molecule type" value="Genomic_DNA"/>
</dbReference>
<evidence type="ECO:0000313" key="1">
    <source>
        <dbReference type="EMBL" id="SDE18327.1"/>
    </source>
</evidence>
<proteinExistence type="predicted"/>
<dbReference type="RefSeq" id="WP_089954686.1">
    <property type="nucleotide sequence ID" value="NZ_FNAV01000001.1"/>
</dbReference>
<accession>A0A1G7AUT3</accession>
<dbReference type="Pfam" id="PF00300">
    <property type="entry name" value="His_Phos_1"/>
    <property type="match status" value="1"/>
</dbReference>
<dbReference type="Proteomes" id="UP000198994">
    <property type="component" value="Unassembled WGS sequence"/>
</dbReference>
<dbReference type="InterPro" id="IPR013078">
    <property type="entry name" value="His_Pase_superF_clade-1"/>
</dbReference>
<protein>
    <submittedName>
        <fullName evidence="1">2,3-bisphosphoglycerate-dependent phosphoglycerate mutase</fullName>
    </submittedName>
</protein>
<dbReference type="OrthoDB" id="9781415at2"/>